<evidence type="ECO:0000256" key="7">
    <source>
        <dbReference type="ARBA" id="ARBA00022692"/>
    </source>
</evidence>
<comment type="function">
    <text evidence="10">Proposed to synthesize NOD factor fatty acyl chain. Involved in the synthesis of a highly unsaturated fatty acid moiety, which forms part of a lipo-oligosaccharide that is responsible for host specificity.</text>
</comment>
<feature type="domain" description="Ketosynthase family 3 (KS3)" evidence="14">
    <location>
        <begin position="5"/>
        <end position="407"/>
    </location>
</feature>
<dbReference type="InterPro" id="IPR014031">
    <property type="entry name" value="Ketoacyl_synth_C"/>
</dbReference>
<dbReference type="InterPro" id="IPR020841">
    <property type="entry name" value="PKS_Beta-ketoAc_synthase_dom"/>
</dbReference>
<keyword evidence="9" id="KW-0472">Membrane</keyword>
<protein>
    <recommendedName>
        <fullName evidence="11">Nodulation protein E</fullName>
    </recommendedName>
    <alternativeName>
        <fullName evidence="12">Host-specificity of nodulation protein B</fullName>
    </alternativeName>
</protein>
<evidence type="ECO:0000313" key="16">
    <source>
        <dbReference type="Proteomes" id="UP000267464"/>
    </source>
</evidence>
<name>A0A3N7HNT5_9BURK</name>
<comment type="caution">
    <text evidence="15">The sequence shown here is derived from an EMBL/GenBank/DDBJ whole genome shotgun (WGS) entry which is preliminary data.</text>
</comment>
<evidence type="ECO:0000256" key="6">
    <source>
        <dbReference type="ARBA" id="ARBA00022679"/>
    </source>
</evidence>
<evidence type="ECO:0000256" key="1">
    <source>
        <dbReference type="ARBA" id="ARBA00004533"/>
    </source>
</evidence>
<dbReference type="PROSITE" id="PS52004">
    <property type="entry name" value="KS3_2"/>
    <property type="match status" value="1"/>
</dbReference>
<dbReference type="AlphaFoldDB" id="A0A3N7HNT5"/>
<keyword evidence="16" id="KW-1185">Reference proteome</keyword>
<evidence type="ECO:0000256" key="11">
    <source>
        <dbReference type="ARBA" id="ARBA00039445"/>
    </source>
</evidence>
<dbReference type="GO" id="GO:0005886">
    <property type="term" value="C:plasma membrane"/>
    <property type="evidence" value="ECO:0007669"/>
    <property type="project" value="UniProtKB-SubCell"/>
</dbReference>
<reference evidence="15 16" key="2">
    <citation type="submission" date="2018-12" db="EMBL/GenBank/DDBJ databases">
        <title>Rhizobacter gummiphilus sp. nov., a rubber-degrading bacterium isolated from the soil of a botanical garden in Japan.</title>
        <authorList>
            <person name="Shunsuke S.S."/>
        </authorList>
    </citation>
    <scope>NUCLEOTIDE SEQUENCE [LARGE SCALE GENOMIC DNA]</scope>
    <source>
        <strain evidence="15 16">S-16</strain>
    </source>
</reference>
<reference evidence="15 16" key="1">
    <citation type="submission" date="2018-08" db="EMBL/GenBank/DDBJ databases">
        <authorList>
            <person name="Khan S.A."/>
            <person name="Jeon C.O."/>
            <person name="Chun B.H."/>
            <person name="Jeong S.E."/>
        </authorList>
    </citation>
    <scope>NUCLEOTIDE SEQUENCE [LARGE SCALE GENOMIC DNA]</scope>
    <source>
        <strain evidence="15 16">S-16</strain>
    </source>
</reference>
<keyword evidence="6 13" id="KW-0808">Transferase</keyword>
<evidence type="ECO:0000259" key="14">
    <source>
        <dbReference type="PROSITE" id="PS52004"/>
    </source>
</evidence>
<dbReference type="CDD" id="cd00834">
    <property type="entry name" value="KAS_I_II"/>
    <property type="match status" value="1"/>
</dbReference>
<dbReference type="PANTHER" id="PTHR11712">
    <property type="entry name" value="POLYKETIDE SYNTHASE-RELATED"/>
    <property type="match status" value="1"/>
</dbReference>
<evidence type="ECO:0000256" key="2">
    <source>
        <dbReference type="ARBA" id="ARBA00008467"/>
    </source>
</evidence>
<dbReference type="GO" id="GO:0006633">
    <property type="term" value="P:fatty acid biosynthetic process"/>
    <property type="evidence" value="ECO:0007669"/>
    <property type="project" value="TreeGrafter"/>
</dbReference>
<dbReference type="InterPro" id="IPR000794">
    <property type="entry name" value="Beta-ketoacyl_synthase"/>
</dbReference>
<dbReference type="GO" id="GO:0004315">
    <property type="term" value="F:3-oxoacyl-[acyl-carrier-protein] synthase activity"/>
    <property type="evidence" value="ECO:0007669"/>
    <property type="project" value="TreeGrafter"/>
</dbReference>
<organism evidence="15 16">
    <name type="scientific">Piscinibacter terrae</name>
    <dbReference type="NCBI Taxonomy" id="2496871"/>
    <lineage>
        <taxon>Bacteria</taxon>
        <taxon>Pseudomonadati</taxon>
        <taxon>Pseudomonadota</taxon>
        <taxon>Betaproteobacteria</taxon>
        <taxon>Burkholderiales</taxon>
        <taxon>Sphaerotilaceae</taxon>
        <taxon>Piscinibacter</taxon>
    </lineage>
</organism>
<dbReference type="Pfam" id="PF00109">
    <property type="entry name" value="ketoacyl-synt"/>
    <property type="match status" value="1"/>
</dbReference>
<dbReference type="InterPro" id="IPR014030">
    <property type="entry name" value="Ketoacyl_synth_N"/>
</dbReference>
<sequence length="408" mass="41864">MRAKPSRIAVTGLGLVSPLGDNVDAAWQRLMRGEGAVRRMSFEGLPDIAAASVDFDPATVLTKLQQVGTERVSQMALSAAARALEDAGLSEIGDGERVGLYVGTGLGGASTIDTGYAAMYGGTRVPPLTVPAGMVNGPAAVIAMHCGILGPVVTYAVACASSSVAIAEAAHALRRGEVDVAIAGGAEALLVRGTVAAWQALRTLAPPRADDVQGSCRPFSADRNGLVLGEGAAFLVLRREEDLAEAQREPHAWLVSSAVRCDAAHLTNPNVRGQVAALQAALRSAQLLPSDIGYCNAHGTATVAGDPVECEALRQVWGDSAARLHVSSTKAAHGHLLGGAGALEALLTVMALRRQEIPPTRGVHDLDPACTGLRHVLGEGVPASNLGFAVSNSFAFGGTNSTLVFARA</sequence>
<evidence type="ECO:0000256" key="4">
    <source>
        <dbReference type="ARBA" id="ARBA00022475"/>
    </source>
</evidence>
<dbReference type="InterPro" id="IPR016039">
    <property type="entry name" value="Thiolase-like"/>
</dbReference>
<dbReference type="EMBL" id="QUSW01000004">
    <property type="protein sequence ID" value="RQP23780.1"/>
    <property type="molecule type" value="Genomic_DNA"/>
</dbReference>
<dbReference type="Pfam" id="PF02801">
    <property type="entry name" value="Ketoacyl-synt_C"/>
    <property type="match status" value="1"/>
</dbReference>
<evidence type="ECO:0000256" key="10">
    <source>
        <dbReference type="ARBA" id="ARBA00037576"/>
    </source>
</evidence>
<dbReference type="OrthoDB" id="9808669at2"/>
<dbReference type="Proteomes" id="UP000267464">
    <property type="component" value="Unassembled WGS sequence"/>
</dbReference>
<evidence type="ECO:0000256" key="12">
    <source>
        <dbReference type="ARBA" id="ARBA00041756"/>
    </source>
</evidence>
<gene>
    <name evidence="15" type="ORF">DZC73_16795</name>
</gene>
<accession>A0A3N7HNT5</accession>
<evidence type="ECO:0000256" key="9">
    <source>
        <dbReference type="ARBA" id="ARBA00023136"/>
    </source>
</evidence>
<evidence type="ECO:0000256" key="13">
    <source>
        <dbReference type="RuleBase" id="RU003694"/>
    </source>
</evidence>
<comment type="similarity">
    <text evidence="2 13">Belongs to the thiolase-like superfamily. Beta-ketoacyl-ACP synthases family.</text>
</comment>
<dbReference type="RefSeq" id="WP_124541507.1">
    <property type="nucleotide sequence ID" value="NZ_QUSW01000004.1"/>
</dbReference>
<keyword evidence="8" id="KW-1133">Transmembrane helix</keyword>
<keyword evidence="7" id="KW-0812">Transmembrane</keyword>
<evidence type="ECO:0000256" key="5">
    <source>
        <dbReference type="ARBA" id="ARBA00022519"/>
    </source>
</evidence>
<evidence type="ECO:0000256" key="8">
    <source>
        <dbReference type="ARBA" id="ARBA00022989"/>
    </source>
</evidence>
<dbReference type="Gene3D" id="3.40.47.10">
    <property type="match status" value="1"/>
</dbReference>
<dbReference type="PANTHER" id="PTHR11712:SF352">
    <property type="entry name" value="3-OXOACYL-[ACYL-CARRIER-PROTEIN] SYNTHASE"/>
    <property type="match status" value="1"/>
</dbReference>
<keyword evidence="3" id="KW-0536">Nodulation</keyword>
<dbReference type="SUPFAM" id="SSF53901">
    <property type="entry name" value="Thiolase-like"/>
    <property type="match status" value="2"/>
</dbReference>
<keyword evidence="5" id="KW-0997">Cell inner membrane</keyword>
<evidence type="ECO:0000256" key="3">
    <source>
        <dbReference type="ARBA" id="ARBA00022458"/>
    </source>
</evidence>
<dbReference type="SMART" id="SM00825">
    <property type="entry name" value="PKS_KS"/>
    <property type="match status" value="1"/>
</dbReference>
<comment type="subcellular location">
    <subcellularLocation>
        <location evidence="1">Cell inner membrane</location>
    </subcellularLocation>
</comment>
<evidence type="ECO:0000313" key="15">
    <source>
        <dbReference type="EMBL" id="RQP23780.1"/>
    </source>
</evidence>
<proteinExistence type="inferred from homology"/>
<keyword evidence="4" id="KW-1003">Cell membrane</keyword>